<comment type="caution">
    <text evidence="7">The sequence shown here is derived from an EMBL/GenBank/DDBJ whole genome shotgun (WGS) entry which is preliminary data.</text>
</comment>
<comment type="similarity">
    <text evidence="5">Belongs to the ABC-2 integral membrane protein family.</text>
</comment>
<evidence type="ECO:0000256" key="2">
    <source>
        <dbReference type="ARBA" id="ARBA00022692"/>
    </source>
</evidence>
<gene>
    <name evidence="7" type="ORF">DI628_05080</name>
</gene>
<keyword evidence="4 5" id="KW-0472">Membrane</keyword>
<evidence type="ECO:0000256" key="4">
    <source>
        <dbReference type="ARBA" id="ARBA00023136"/>
    </source>
</evidence>
<comment type="subcellular location">
    <subcellularLocation>
        <location evidence="5">Cell inner membrane</location>
        <topology evidence="5">Multi-pass membrane protein</topology>
    </subcellularLocation>
    <subcellularLocation>
        <location evidence="1">Membrane</location>
        <topology evidence="1">Multi-pass membrane protein</topology>
    </subcellularLocation>
</comment>
<dbReference type="InterPro" id="IPR013525">
    <property type="entry name" value="ABC2_TM"/>
</dbReference>
<evidence type="ECO:0000259" key="6">
    <source>
        <dbReference type="PROSITE" id="PS51012"/>
    </source>
</evidence>
<dbReference type="PANTHER" id="PTHR43229">
    <property type="entry name" value="NODULATION PROTEIN J"/>
    <property type="match status" value="1"/>
</dbReference>
<evidence type="ECO:0000313" key="8">
    <source>
        <dbReference type="Proteomes" id="UP000320948"/>
    </source>
</evidence>
<dbReference type="Pfam" id="PF01061">
    <property type="entry name" value="ABC2_membrane"/>
    <property type="match status" value="1"/>
</dbReference>
<feature type="transmembrane region" description="Helical" evidence="5">
    <location>
        <begin position="30"/>
        <end position="52"/>
    </location>
</feature>
<sequence>MQDLQLRFAPALVVFYRQALCWRSMWRQFLILRLVEPAIFFYGLGMGFSKLIPDMAGVDYKTFLLPGSIAMSMMFGSLIDGSYGAYTRIFMQRTWPSFLATPTRVSHIMLGEMVFTGLRSVVAATMLLLAGILLGAKASIFGFILAIPLLILLSMSLMAVGYVATGLARSMNDFDFVWAFVLTPMMVFSGAMVSLETFPVALQWFAQIFPLTHGVAAIRGLLLGTMGPLTVLGHMAALALILAVCSVVAHKLLQRRLMD</sequence>
<dbReference type="EMBL" id="VAFM01000001">
    <property type="protein sequence ID" value="TKW61997.1"/>
    <property type="molecule type" value="Genomic_DNA"/>
</dbReference>
<dbReference type="GO" id="GO:0140359">
    <property type="term" value="F:ABC-type transporter activity"/>
    <property type="evidence" value="ECO:0007669"/>
    <property type="project" value="InterPro"/>
</dbReference>
<dbReference type="InterPro" id="IPR000412">
    <property type="entry name" value="ABC_2_transport"/>
</dbReference>
<dbReference type="AlphaFoldDB" id="A0A6N4RE66"/>
<evidence type="ECO:0000256" key="1">
    <source>
        <dbReference type="ARBA" id="ARBA00004141"/>
    </source>
</evidence>
<feature type="transmembrane region" description="Helical" evidence="5">
    <location>
        <begin position="140"/>
        <end position="164"/>
    </location>
</feature>
<dbReference type="InterPro" id="IPR051784">
    <property type="entry name" value="Nod_factor_ABC_transporter"/>
</dbReference>
<feature type="transmembrane region" description="Helical" evidence="5">
    <location>
        <begin position="231"/>
        <end position="253"/>
    </location>
</feature>
<keyword evidence="5" id="KW-1003">Cell membrane</keyword>
<dbReference type="PRINTS" id="PR00164">
    <property type="entry name" value="ABC2TRNSPORT"/>
</dbReference>
<name>A0A6N4RE66_BLAVI</name>
<feature type="transmembrane region" description="Helical" evidence="5">
    <location>
        <begin position="64"/>
        <end position="86"/>
    </location>
</feature>
<evidence type="ECO:0000256" key="3">
    <source>
        <dbReference type="ARBA" id="ARBA00022989"/>
    </source>
</evidence>
<feature type="transmembrane region" description="Helical" evidence="5">
    <location>
        <begin position="107"/>
        <end position="134"/>
    </location>
</feature>
<evidence type="ECO:0000256" key="5">
    <source>
        <dbReference type="RuleBase" id="RU361157"/>
    </source>
</evidence>
<keyword evidence="5" id="KW-0813">Transport</keyword>
<accession>A0A6N4RE66</accession>
<dbReference type="PROSITE" id="PS51012">
    <property type="entry name" value="ABC_TM2"/>
    <property type="match status" value="1"/>
</dbReference>
<evidence type="ECO:0000313" key="7">
    <source>
        <dbReference type="EMBL" id="TKW61997.1"/>
    </source>
</evidence>
<feature type="domain" description="ABC transmembrane type-2" evidence="6">
    <location>
        <begin position="28"/>
        <end position="256"/>
    </location>
</feature>
<keyword evidence="2 5" id="KW-0812">Transmembrane</keyword>
<dbReference type="GO" id="GO:0043190">
    <property type="term" value="C:ATP-binding cassette (ABC) transporter complex"/>
    <property type="evidence" value="ECO:0007669"/>
    <property type="project" value="InterPro"/>
</dbReference>
<reference evidence="7 8" key="1">
    <citation type="journal article" date="2017" name="Nat. Commun.">
        <title>In situ click chemistry generation of cyclooxygenase-2 inhibitors.</title>
        <authorList>
            <person name="Bhardwaj A."/>
            <person name="Kaur J."/>
            <person name="Wuest M."/>
            <person name="Wuest F."/>
        </authorList>
    </citation>
    <scope>NUCLEOTIDE SEQUENCE [LARGE SCALE GENOMIC DNA]</scope>
    <source>
        <strain evidence="7">S2_018_000_R2_106</strain>
    </source>
</reference>
<dbReference type="PIRSF" id="PIRSF006648">
    <property type="entry name" value="DrrB"/>
    <property type="match status" value="1"/>
</dbReference>
<feature type="transmembrane region" description="Helical" evidence="5">
    <location>
        <begin position="176"/>
        <end position="195"/>
    </location>
</feature>
<dbReference type="Proteomes" id="UP000320948">
    <property type="component" value="Unassembled WGS sequence"/>
</dbReference>
<keyword evidence="3 5" id="KW-1133">Transmembrane helix</keyword>
<proteinExistence type="inferred from homology"/>
<protein>
    <recommendedName>
        <fullName evidence="5">Transport permease protein</fullName>
    </recommendedName>
</protein>
<organism evidence="7 8">
    <name type="scientific">Blastochloris viridis</name>
    <name type="common">Rhodopseudomonas viridis</name>
    <dbReference type="NCBI Taxonomy" id="1079"/>
    <lineage>
        <taxon>Bacteria</taxon>
        <taxon>Pseudomonadati</taxon>
        <taxon>Pseudomonadota</taxon>
        <taxon>Alphaproteobacteria</taxon>
        <taxon>Hyphomicrobiales</taxon>
        <taxon>Blastochloridaceae</taxon>
        <taxon>Blastochloris</taxon>
    </lineage>
</organism>
<dbReference type="InterPro" id="IPR047817">
    <property type="entry name" value="ABC2_TM_bact-type"/>
</dbReference>
<dbReference type="PANTHER" id="PTHR43229:SF2">
    <property type="entry name" value="NODULATION PROTEIN J"/>
    <property type="match status" value="1"/>
</dbReference>